<comment type="caution">
    <text evidence="1">The sequence shown here is derived from an EMBL/GenBank/DDBJ whole genome shotgun (WGS) entry which is preliminary data.</text>
</comment>
<dbReference type="AlphaFoldDB" id="X1H0U6"/>
<dbReference type="SUPFAM" id="SSF53244">
    <property type="entry name" value="MurD-like peptide ligases, peptide-binding domain"/>
    <property type="match status" value="1"/>
</dbReference>
<sequence>NVTIVPEIYFVRDSQAAKKEINSQILVKRMRANGTEAVFIDSFDRICDYLKDNITAGDLVVTMGAGDIWKVADEYIQWLRQNS</sequence>
<dbReference type="GO" id="GO:0016881">
    <property type="term" value="F:acid-amino acid ligase activity"/>
    <property type="evidence" value="ECO:0007669"/>
    <property type="project" value="InterPro"/>
</dbReference>
<evidence type="ECO:0008006" key="2">
    <source>
        <dbReference type="Google" id="ProtNLM"/>
    </source>
</evidence>
<proteinExistence type="predicted"/>
<feature type="non-terminal residue" evidence="1">
    <location>
        <position position="1"/>
    </location>
</feature>
<dbReference type="Gene3D" id="3.90.190.20">
    <property type="entry name" value="Mur ligase, C-terminal domain"/>
    <property type="match status" value="1"/>
</dbReference>
<dbReference type="InterPro" id="IPR036615">
    <property type="entry name" value="Mur_ligase_C_dom_sf"/>
</dbReference>
<dbReference type="EMBL" id="BARU01029152">
    <property type="protein sequence ID" value="GAH63791.1"/>
    <property type="molecule type" value="Genomic_DNA"/>
</dbReference>
<reference evidence="1" key="1">
    <citation type="journal article" date="2014" name="Front. Microbiol.">
        <title>High frequency of phylogenetically diverse reductive dehalogenase-homologous genes in deep subseafloor sedimentary metagenomes.</title>
        <authorList>
            <person name="Kawai M."/>
            <person name="Futagami T."/>
            <person name="Toyoda A."/>
            <person name="Takaki Y."/>
            <person name="Nishi S."/>
            <person name="Hori S."/>
            <person name="Arai W."/>
            <person name="Tsubouchi T."/>
            <person name="Morono Y."/>
            <person name="Uchiyama I."/>
            <person name="Ito T."/>
            <person name="Fujiyama A."/>
            <person name="Inagaki F."/>
            <person name="Takami H."/>
        </authorList>
    </citation>
    <scope>NUCLEOTIDE SEQUENCE</scope>
    <source>
        <strain evidence="1">Expedition CK06-06</strain>
    </source>
</reference>
<name>X1H0U6_9ZZZZ</name>
<organism evidence="1">
    <name type="scientific">marine sediment metagenome</name>
    <dbReference type="NCBI Taxonomy" id="412755"/>
    <lineage>
        <taxon>unclassified sequences</taxon>
        <taxon>metagenomes</taxon>
        <taxon>ecological metagenomes</taxon>
    </lineage>
</organism>
<protein>
    <recommendedName>
        <fullName evidence="2">Mur ligase C-terminal domain-containing protein</fullName>
    </recommendedName>
</protein>
<gene>
    <name evidence="1" type="ORF">S03H2_46435</name>
</gene>
<accession>X1H0U6</accession>
<evidence type="ECO:0000313" key="1">
    <source>
        <dbReference type="EMBL" id="GAH63791.1"/>
    </source>
</evidence>